<reference evidence="2" key="1">
    <citation type="journal article" date="2016" name="Nat. Biotechnol.">
        <title>Sequencing wild and cultivated cassava and related species reveals extensive interspecific hybridization and genetic diversity.</title>
        <authorList>
            <person name="Bredeson J.V."/>
            <person name="Lyons J.B."/>
            <person name="Prochnik S.E."/>
            <person name="Wu G.A."/>
            <person name="Ha C.M."/>
            <person name="Edsinger-Gonzales E."/>
            <person name="Grimwood J."/>
            <person name="Schmutz J."/>
            <person name="Rabbi I.Y."/>
            <person name="Egesi C."/>
            <person name="Nauluvula P."/>
            <person name="Lebot V."/>
            <person name="Ndunguru J."/>
            <person name="Mkamilo G."/>
            <person name="Bart R.S."/>
            <person name="Setter T.L."/>
            <person name="Gleadow R.M."/>
            <person name="Kulakow P."/>
            <person name="Ferguson M.E."/>
            <person name="Rounsley S."/>
            <person name="Rokhsar D.S."/>
        </authorList>
    </citation>
    <scope>NUCLEOTIDE SEQUENCE [LARGE SCALE GENOMIC DNA]</scope>
    <source>
        <strain evidence="2">cv. AM560-2</strain>
    </source>
</reference>
<organism evidence="1 2">
    <name type="scientific">Manihot esculenta</name>
    <name type="common">Cassava</name>
    <name type="synonym">Jatropha manihot</name>
    <dbReference type="NCBI Taxonomy" id="3983"/>
    <lineage>
        <taxon>Eukaryota</taxon>
        <taxon>Viridiplantae</taxon>
        <taxon>Streptophyta</taxon>
        <taxon>Embryophyta</taxon>
        <taxon>Tracheophyta</taxon>
        <taxon>Spermatophyta</taxon>
        <taxon>Magnoliopsida</taxon>
        <taxon>eudicotyledons</taxon>
        <taxon>Gunneridae</taxon>
        <taxon>Pentapetalae</taxon>
        <taxon>rosids</taxon>
        <taxon>fabids</taxon>
        <taxon>Malpighiales</taxon>
        <taxon>Euphorbiaceae</taxon>
        <taxon>Crotonoideae</taxon>
        <taxon>Manihoteae</taxon>
        <taxon>Manihot</taxon>
    </lineage>
</organism>
<gene>
    <name evidence="1" type="ORF">MANES_14G071201v8</name>
</gene>
<name>A0ACB7GGJ3_MANES</name>
<sequence>MNQKHPLCQVIKGERNGRRKESTICLGFALKPRSKKGSIRLVVGIQMESDGKSSIDFLSLRPFISASESGTGRSQGFRLSKNKT</sequence>
<evidence type="ECO:0000313" key="2">
    <source>
        <dbReference type="Proteomes" id="UP000091857"/>
    </source>
</evidence>
<protein>
    <submittedName>
        <fullName evidence="1">Uncharacterized protein</fullName>
    </submittedName>
</protein>
<proteinExistence type="predicted"/>
<dbReference type="EMBL" id="CM004400">
    <property type="protein sequence ID" value="KAG8638855.1"/>
    <property type="molecule type" value="Genomic_DNA"/>
</dbReference>
<comment type="caution">
    <text evidence="1">The sequence shown here is derived from an EMBL/GenBank/DDBJ whole genome shotgun (WGS) entry which is preliminary data.</text>
</comment>
<dbReference type="Proteomes" id="UP000091857">
    <property type="component" value="Chromosome 14"/>
</dbReference>
<evidence type="ECO:0000313" key="1">
    <source>
        <dbReference type="EMBL" id="KAG8638855.1"/>
    </source>
</evidence>
<accession>A0ACB7GGJ3</accession>
<keyword evidence="2" id="KW-1185">Reference proteome</keyword>